<gene>
    <name evidence="1" type="ORF">I4F81_008225</name>
</gene>
<evidence type="ECO:0000313" key="2">
    <source>
        <dbReference type="Proteomes" id="UP000798662"/>
    </source>
</evidence>
<dbReference type="Proteomes" id="UP000798662">
    <property type="component" value="Chromosome 2"/>
</dbReference>
<keyword evidence="2" id="KW-1185">Reference proteome</keyword>
<protein>
    <submittedName>
        <fullName evidence="1">Uncharacterized protein</fullName>
    </submittedName>
</protein>
<dbReference type="EMBL" id="CM020619">
    <property type="protein sequence ID" value="KAK1865699.1"/>
    <property type="molecule type" value="Genomic_DNA"/>
</dbReference>
<sequence>MDAADAAAAAADAWATDVDDYPPAGYTDALASAAPPPVTDRDTETNNTPPAVPGAPPAAHYGSRLRTSSRGIEACVLVGVDILRRSGLAARYGGGSASTSRLAIEASLAELGRLAETAGMAVVGSTYQRLQAPLTGSYIGTGKVTEVRSLLNASGACTAIFDDELTPAQQRTLEAAFGGEAGGIKVLDRTALILDIFAQHAGSREGALQTELALYQYRLPRLTRMWTHLERQSGAGGVGLRGPGETQLEVDRRLIGERVARLRRSIERLRAHRGRAREKRRKGGLMVVALVGYTNAGKSSLMEGLTAAVGGVADQLFATLDPTTRKARLLGVEGGNAADGAALAAAFTATLEEVTAADVIVHVVDGSLGRVVRGVQIAAVNKILAELGAADKPTVVVLNKTDLLSATEDAAEDKGVPALAGASSGDGAPRAVAAGDVNPVEALVAEVSAELAASMPGPAPDRADNDADDDVSDAEAESGEAAPPLTPASPPPVVAISALTGAGLDELSTTLGDVLRSVLRPVAARIPYTHGELVTAVHDRGTVEVTEYGPDGTYVEGRVPADVYARLERFLVLAPGEEAPPVEAEEEDWVAIAKKRA</sequence>
<reference evidence="1" key="1">
    <citation type="submission" date="2019-11" db="EMBL/GenBank/DDBJ databases">
        <title>Nori genome reveals adaptations in red seaweeds to the harsh intertidal environment.</title>
        <authorList>
            <person name="Wang D."/>
            <person name="Mao Y."/>
        </authorList>
    </citation>
    <scope>NUCLEOTIDE SEQUENCE</scope>
    <source>
        <tissue evidence="1">Gametophyte</tissue>
    </source>
</reference>
<comment type="caution">
    <text evidence="1">The sequence shown here is derived from an EMBL/GenBank/DDBJ whole genome shotgun (WGS) entry which is preliminary data.</text>
</comment>
<organism evidence="1 2">
    <name type="scientific">Pyropia yezoensis</name>
    <name type="common">Susabi-nori</name>
    <name type="synonym">Porphyra yezoensis</name>
    <dbReference type="NCBI Taxonomy" id="2788"/>
    <lineage>
        <taxon>Eukaryota</taxon>
        <taxon>Rhodophyta</taxon>
        <taxon>Bangiophyceae</taxon>
        <taxon>Bangiales</taxon>
        <taxon>Bangiaceae</taxon>
        <taxon>Pyropia</taxon>
    </lineage>
</organism>
<evidence type="ECO:0000313" key="1">
    <source>
        <dbReference type="EMBL" id="KAK1865699.1"/>
    </source>
</evidence>
<accession>A0ACC3C5W2</accession>
<proteinExistence type="predicted"/>
<name>A0ACC3C5W2_PYRYE</name>